<protein>
    <submittedName>
        <fullName evidence="10">Major facilitator superfamily domain-containing protein</fullName>
    </submittedName>
</protein>
<feature type="transmembrane region" description="Helical" evidence="8">
    <location>
        <begin position="406"/>
        <end position="427"/>
    </location>
</feature>
<dbReference type="PANTHER" id="PTHR23501:SF12">
    <property type="entry name" value="MAJOR FACILITATOR SUPERFAMILY (MFS) PROFILE DOMAIN-CONTAINING PROTEIN-RELATED"/>
    <property type="match status" value="1"/>
</dbReference>
<comment type="subcellular location">
    <subcellularLocation>
        <location evidence="1">Membrane</location>
        <topology evidence="1">Multi-pass membrane protein</topology>
    </subcellularLocation>
</comment>
<dbReference type="SUPFAM" id="SSF103473">
    <property type="entry name" value="MFS general substrate transporter"/>
    <property type="match status" value="1"/>
</dbReference>
<evidence type="ECO:0000313" key="10">
    <source>
        <dbReference type="EMBL" id="KAH7304213.1"/>
    </source>
</evidence>
<dbReference type="Gene3D" id="1.20.1250.20">
    <property type="entry name" value="MFS general substrate transporter like domains"/>
    <property type="match status" value="2"/>
</dbReference>
<dbReference type="InterPro" id="IPR011701">
    <property type="entry name" value="MFS"/>
</dbReference>
<dbReference type="PANTHER" id="PTHR23501">
    <property type="entry name" value="MAJOR FACILITATOR SUPERFAMILY"/>
    <property type="match status" value="1"/>
</dbReference>
<dbReference type="Pfam" id="PF07690">
    <property type="entry name" value="MFS_1"/>
    <property type="match status" value="1"/>
</dbReference>
<reference evidence="10" key="1">
    <citation type="journal article" date="2021" name="Nat. Commun.">
        <title>Genetic determinants of endophytism in the Arabidopsis root mycobiome.</title>
        <authorList>
            <person name="Mesny F."/>
            <person name="Miyauchi S."/>
            <person name="Thiergart T."/>
            <person name="Pickel B."/>
            <person name="Atanasova L."/>
            <person name="Karlsson M."/>
            <person name="Huettel B."/>
            <person name="Barry K.W."/>
            <person name="Haridas S."/>
            <person name="Chen C."/>
            <person name="Bauer D."/>
            <person name="Andreopoulos W."/>
            <person name="Pangilinan J."/>
            <person name="LaButti K."/>
            <person name="Riley R."/>
            <person name="Lipzen A."/>
            <person name="Clum A."/>
            <person name="Drula E."/>
            <person name="Henrissat B."/>
            <person name="Kohler A."/>
            <person name="Grigoriev I.V."/>
            <person name="Martin F.M."/>
            <person name="Hacquard S."/>
        </authorList>
    </citation>
    <scope>NUCLEOTIDE SEQUENCE</scope>
    <source>
        <strain evidence="10">MPI-CAGE-CH-0235</strain>
    </source>
</reference>
<name>A0A8K0SF22_9HYPO</name>
<dbReference type="GO" id="GO:0022857">
    <property type="term" value="F:transmembrane transporter activity"/>
    <property type="evidence" value="ECO:0007669"/>
    <property type="project" value="InterPro"/>
</dbReference>
<dbReference type="InterPro" id="IPR020846">
    <property type="entry name" value="MFS_dom"/>
</dbReference>
<dbReference type="EMBL" id="JAGPNK010000025">
    <property type="protein sequence ID" value="KAH7304213.1"/>
    <property type="molecule type" value="Genomic_DNA"/>
</dbReference>
<feature type="transmembrane region" description="Helical" evidence="8">
    <location>
        <begin position="269"/>
        <end position="290"/>
    </location>
</feature>
<dbReference type="GO" id="GO:0005886">
    <property type="term" value="C:plasma membrane"/>
    <property type="evidence" value="ECO:0007669"/>
    <property type="project" value="TreeGrafter"/>
</dbReference>
<dbReference type="Proteomes" id="UP000813444">
    <property type="component" value="Unassembled WGS sequence"/>
</dbReference>
<feature type="transmembrane region" description="Helical" evidence="8">
    <location>
        <begin position="239"/>
        <end position="263"/>
    </location>
</feature>
<comment type="similarity">
    <text evidence="2">Belongs to the major facilitator superfamily. TCR/Tet family.</text>
</comment>
<comment type="caution">
    <text evidence="10">The sequence shown here is derived from an EMBL/GenBank/DDBJ whole genome shotgun (WGS) entry which is preliminary data.</text>
</comment>
<feature type="transmembrane region" description="Helical" evidence="8">
    <location>
        <begin position="516"/>
        <end position="534"/>
    </location>
</feature>
<keyword evidence="5 8" id="KW-1133">Transmembrane helix</keyword>
<keyword evidence="6 8" id="KW-0472">Membrane</keyword>
<evidence type="ECO:0000256" key="5">
    <source>
        <dbReference type="ARBA" id="ARBA00022989"/>
    </source>
</evidence>
<feature type="transmembrane region" description="Helical" evidence="8">
    <location>
        <begin position="311"/>
        <end position="331"/>
    </location>
</feature>
<organism evidence="10 11">
    <name type="scientific">Stachybotrys elegans</name>
    <dbReference type="NCBI Taxonomy" id="80388"/>
    <lineage>
        <taxon>Eukaryota</taxon>
        <taxon>Fungi</taxon>
        <taxon>Dikarya</taxon>
        <taxon>Ascomycota</taxon>
        <taxon>Pezizomycotina</taxon>
        <taxon>Sordariomycetes</taxon>
        <taxon>Hypocreomycetidae</taxon>
        <taxon>Hypocreales</taxon>
        <taxon>Stachybotryaceae</taxon>
        <taxon>Stachybotrys</taxon>
    </lineage>
</organism>
<evidence type="ECO:0000256" key="6">
    <source>
        <dbReference type="ARBA" id="ARBA00023136"/>
    </source>
</evidence>
<feature type="region of interest" description="Disordered" evidence="7">
    <location>
        <begin position="1"/>
        <end position="33"/>
    </location>
</feature>
<evidence type="ECO:0000256" key="1">
    <source>
        <dbReference type="ARBA" id="ARBA00004141"/>
    </source>
</evidence>
<evidence type="ECO:0000259" key="9">
    <source>
        <dbReference type="PROSITE" id="PS50850"/>
    </source>
</evidence>
<evidence type="ECO:0000256" key="8">
    <source>
        <dbReference type="SAM" id="Phobius"/>
    </source>
</evidence>
<feature type="transmembrane region" description="Helical" evidence="8">
    <location>
        <begin position="41"/>
        <end position="60"/>
    </location>
</feature>
<feature type="compositionally biased region" description="Polar residues" evidence="7">
    <location>
        <begin position="20"/>
        <end position="31"/>
    </location>
</feature>
<evidence type="ECO:0000256" key="7">
    <source>
        <dbReference type="SAM" id="MobiDB-lite"/>
    </source>
</evidence>
<dbReference type="PROSITE" id="PS50850">
    <property type="entry name" value="MFS"/>
    <property type="match status" value="1"/>
</dbReference>
<sequence length="547" mass="59671">MEHHEPEKSAVAQPLPDGNDTPSPSNEVESQQQKETRKLTGWKWFMFNVTTLTAIFLYALDNTIVANIQPIMVNDFQAVDELPWLAVGFMIGGLAMVMPLGKLYGRFDNKWLFIFFAVNFMAASALCGGAPNMDAEIIGRVWAGAGGNGMYYGLLNLVTANTLDRERSTYLSLTGMVWGFGTILGPVIGGAFSLASWRWAFYLNLFFAIPLLPSYLYLIPSNEPAPHLSFKTKLATIDWVGALLSTASIVTILVATNFGGVLYEWNSGAIIALYVVSGVCFLLFVAQQTLAFLTTLEDRMLPVHLLPNKEVILLFILAACGGTVTYVSVYYVPLYFQFTRGDDAIQTSERILPLVFLLIFGMLTNGYLMSKLGYYKPWYVFGTALSIVGGVLWSRVELETSNAAVYGYQVLIGLGAGCFTHASFAVVQANVDPKDSVNALTLMTLGQLSGLAFSLSITGAVFINRAIDNLRAVFPNMDEGELESIVSGTSGGLLERIGEQQRNNALNAILDAMHQPFVHIYIAAAVAFVLSCLLKWKKVYTVAAGGA</sequence>
<feature type="transmembrane region" description="Helical" evidence="8">
    <location>
        <begin position="199"/>
        <end position="218"/>
    </location>
</feature>
<feature type="transmembrane region" description="Helical" evidence="8">
    <location>
        <begin position="351"/>
        <end position="370"/>
    </location>
</feature>
<feature type="domain" description="Major facilitator superfamily (MFS) profile" evidence="9">
    <location>
        <begin position="47"/>
        <end position="539"/>
    </location>
</feature>
<evidence type="ECO:0000256" key="3">
    <source>
        <dbReference type="ARBA" id="ARBA00022448"/>
    </source>
</evidence>
<feature type="transmembrane region" description="Helical" evidence="8">
    <location>
        <begin position="377"/>
        <end position="394"/>
    </location>
</feature>
<accession>A0A8K0SF22</accession>
<dbReference type="AlphaFoldDB" id="A0A8K0SF22"/>
<evidence type="ECO:0000256" key="4">
    <source>
        <dbReference type="ARBA" id="ARBA00022692"/>
    </source>
</evidence>
<evidence type="ECO:0000256" key="2">
    <source>
        <dbReference type="ARBA" id="ARBA00007520"/>
    </source>
</evidence>
<dbReference type="OrthoDB" id="4914550at2759"/>
<gene>
    <name evidence="10" type="ORF">B0I35DRAFT_445704</name>
</gene>
<feature type="transmembrane region" description="Helical" evidence="8">
    <location>
        <begin position="170"/>
        <end position="193"/>
    </location>
</feature>
<feature type="transmembrane region" description="Helical" evidence="8">
    <location>
        <begin position="112"/>
        <end position="131"/>
    </location>
</feature>
<keyword evidence="11" id="KW-1185">Reference proteome</keyword>
<evidence type="ECO:0000313" key="11">
    <source>
        <dbReference type="Proteomes" id="UP000813444"/>
    </source>
</evidence>
<feature type="transmembrane region" description="Helical" evidence="8">
    <location>
        <begin position="82"/>
        <end position="100"/>
    </location>
</feature>
<dbReference type="InterPro" id="IPR036259">
    <property type="entry name" value="MFS_trans_sf"/>
</dbReference>
<proteinExistence type="inferred from homology"/>
<feature type="transmembrane region" description="Helical" evidence="8">
    <location>
        <begin position="439"/>
        <end position="463"/>
    </location>
</feature>
<keyword evidence="3" id="KW-0813">Transport</keyword>
<keyword evidence="4 8" id="KW-0812">Transmembrane</keyword>